<evidence type="ECO:0000256" key="3">
    <source>
        <dbReference type="ARBA" id="ARBA00022898"/>
    </source>
</evidence>
<evidence type="ECO:0000256" key="6">
    <source>
        <dbReference type="ARBA" id="ARBA00048780"/>
    </source>
</evidence>
<dbReference type="PANTHER" id="PTHR11808">
    <property type="entry name" value="TRANS-SULFURATION ENZYME FAMILY MEMBER"/>
    <property type="match status" value="1"/>
</dbReference>
<dbReference type="Gene3D" id="3.40.640.10">
    <property type="entry name" value="Type I PLP-dependent aspartate aminotransferase-like (Major domain)"/>
    <property type="match status" value="1"/>
</dbReference>
<gene>
    <name evidence="10" type="ORF">E6H02_04445</name>
</gene>
<dbReference type="InterPro" id="IPR054542">
    <property type="entry name" value="Cys_met_metab_PP"/>
</dbReference>
<comment type="cofactor">
    <cofactor evidence="1 9">
        <name>pyridoxal 5'-phosphate</name>
        <dbReference type="ChEBI" id="CHEBI:597326"/>
    </cofactor>
</comment>
<dbReference type="GO" id="GO:0019346">
    <property type="term" value="P:transsulfuration"/>
    <property type="evidence" value="ECO:0007669"/>
    <property type="project" value="InterPro"/>
</dbReference>
<dbReference type="GO" id="GO:0047982">
    <property type="term" value="F:homocysteine desulfhydrase activity"/>
    <property type="evidence" value="ECO:0007669"/>
    <property type="project" value="UniProtKB-EC"/>
</dbReference>
<dbReference type="GO" id="GO:0008483">
    <property type="term" value="F:transaminase activity"/>
    <property type="evidence" value="ECO:0007669"/>
    <property type="project" value="UniProtKB-KW"/>
</dbReference>
<feature type="modified residue" description="N6-(pyridoxal phosphate)lysine" evidence="8">
    <location>
        <position position="209"/>
    </location>
</feature>
<dbReference type="FunFam" id="3.90.1150.10:FF:000033">
    <property type="entry name" value="Cystathionine gamma-synthase"/>
    <property type="match status" value="1"/>
</dbReference>
<comment type="catalytic activity">
    <reaction evidence="7">
        <text>L-methionine + H2O = methanethiol + 2-oxobutanoate + NH4(+)</text>
        <dbReference type="Rhea" id="RHEA:23800"/>
        <dbReference type="ChEBI" id="CHEBI:15377"/>
        <dbReference type="ChEBI" id="CHEBI:16007"/>
        <dbReference type="ChEBI" id="CHEBI:16763"/>
        <dbReference type="ChEBI" id="CHEBI:28938"/>
        <dbReference type="ChEBI" id="CHEBI:57844"/>
        <dbReference type="EC" id="4.4.1.11"/>
    </reaction>
    <physiologicalReaction direction="left-to-right" evidence="7">
        <dbReference type="Rhea" id="RHEA:23801"/>
    </physiologicalReaction>
</comment>
<evidence type="ECO:0000256" key="7">
    <source>
        <dbReference type="ARBA" id="ARBA00052699"/>
    </source>
</evidence>
<dbReference type="Pfam" id="PF01053">
    <property type="entry name" value="Cys_Met_Meta_PP"/>
    <property type="match status" value="1"/>
</dbReference>
<dbReference type="InterPro" id="IPR015424">
    <property type="entry name" value="PyrdxlP-dep_Trfase"/>
</dbReference>
<dbReference type="InterPro" id="IPR015422">
    <property type="entry name" value="PyrdxlP-dep_Trfase_small"/>
</dbReference>
<evidence type="ECO:0000256" key="2">
    <source>
        <dbReference type="ARBA" id="ARBA00009077"/>
    </source>
</evidence>
<dbReference type="GO" id="GO:0030170">
    <property type="term" value="F:pyridoxal phosphate binding"/>
    <property type="evidence" value="ECO:0007669"/>
    <property type="project" value="InterPro"/>
</dbReference>
<dbReference type="CDD" id="cd00614">
    <property type="entry name" value="CGS_like"/>
    <property type="match status" value="1"/>
</dbReference>
<evidence type="ECO:0000256" key="9">
    <source>
        <dbReference type="RuleBase" id="RU362118"/>
    </source>
</evidence>
<dbReference type="PIRSF" id="PIRSF001434">
    <property type="entry name" value="CGS"/>
    <property type="match status" value="1"/>
</dbReference>
<dbReference type="PROSITE" id="PS00868">
    <property type="entry name" value="CYS_MET_METAB_PP"/>
    <property type="match status" value="1"/>
</dbReference>
<comment type="catalytic activity">
    <reaction evidence="6">
        <text>L-homocysteine + H2O = 2-oxobutanoate + hydrogen sulfide + NH4(+) + H(+)</text>
        <dbReference type="Rhea" id="RHEA:14501"/>
        <dbReference type="ChEBI" id="CHEBI:15377"/>
        <dbReference type="ChEBI" id="CHEBI:15378"/>
        <dbReference type="ChEBI" id="CHEBI:16763"/>
        <dbReference type="ChEBI" id="CHEBI:28938"/>
        <dbReference type="ChEBI" id="CHEBI:29919"/>
        <dbReference type="ChEBI" id="CHEBI:58199"/>
        <dbReference type="EC" id="4.4.1.2"/>
    </reaction>
    <physiologicalReaction direction="left-to-right" evidence="6">
        <dbReference type="Rhea" id="RHEA:14502"/>
    </physiologicalReaction>
</comment>
<evidence type="ECO:0000256" key="1">
    <source>
        <dbReference type="ARBA" id="ARBA00001933"/>
    </source>
</evidence>
<keyword evidence="10" id="KW-0032">Aminotransferase</keyword>
<dbReference type="GO" id="GO:0009086">
    <property type="term" value="P:methionine biosynthetic process"/>
    <property type="evidence" value="ECO:0007669"/>
    <property type="project" value="UniProtKB-ARBA"/>
</dbReference>
<keyword evidence="3 8" id="KW-0663">Pyridoxal phosphate</keyword>
<dbReference type="Gene3D" id="3.90.1150.10">
    <property type="entry name" value="Aspartate Aminotransferase, domain 1"/>
    <property type="match status" value="1"/>
</dbReference>
<dbReference type="AlphaFoldDB" id="A0A537M0S7"/>
<dbReference type="InterPro" id="IPR015421">
    <property type="entry name" value="PyrdxlP-dep_Trfase_major"/>
</dbReference>
<dbReference type="SUPFAM" id="SSF53383">
    <property type="entry name" value="PLP-dependent transferases"/>
    <property type="match status" value="1"/>
</dbReference>
<sequence length="394" mass="41493">MGDQARWGFSTLAIHGGGIPDANKSVVTPIYQTATFRYDTVEEGARLGAESGPGYFYTRWGNPTTDAFEQKMALLEGGEAALATASGMAAIATALITLLRAGDHVVAPKAVYQATFGLFDSVLPAYGVEATLLDDPEVGAYERALRPSTRLLYIETPNNPLLGVVDIAGVVALARSRGARTIADNTFATPYNQTPLALGVDLVCHSATKYVGGHHDVTAGVVVGSRELVRRCVLTMRAFGGVLDPFAAYLLIRGLATLGLRVERHNANALALARHLAAHPTVARVHYPGLPSHPRHAVAARQMSRGFGGMLSLEVRGDVAAGARCVEALRVGKLAVSLGGISTLVTHPASTTSVNMPREARLAAGIADGLIRVSVGVEDLQDLVEDFDQALARV</sequence>
<proteinExistence type="inferred from homology"/>
<dbReference type="FunFam" id="3.40.640.10:FF:000046">
    <property type="entry name" value="Cystathionine gamma-lyase"/>
    <property type="match status" value="1"/>
</dbReference>
<evidence type="ECO:0000256" key="5">
    <source>
        <dbReference type="ARBA" id="ARBA00047199"/>
    </source>
</evidence>
<evidence type="ECO:0000256" key="4">
    <source>
        <dbReference type="ARBA" id="ARBA00047175"/>
    </source>
</evidence>
<dbReference type="GO" id="GO:0018826">
    <property type="term" value="F:methionine gamma-lyase activity"/>
    <property type="evidence" value="ECO:0007669"/>
    <property type="project" value="UniProtKB-EC"/>
</dbReference>
<evidence type="ECO:0000313" key="10">
    <source>
        <dbReference type="EMBL" id="TMJ13855.1"/>
    </source>
</evidence>
<comment type="caution">
    <text evidence="10">The sequence shown here is derived from an EMBL/GenBank/DDBJ whole genome shotgun (WGS) entry which is preliminary data.</text>
</comment>
<keyword evidence="10" id="KW-0808">Transferase</keyword>
<comment type="similarity">
    <text evidence="2 9">Belongs to the trans-sulfuration enzymes family.</text>
</comment>
<dbReference type="Proteomes" id="UP000320393">
    <property type="component" value="Unassembled WGS sequence"/>
</dbReference>
<protein>
    <recommendedName>
        <fullName evidence="4">homocysteine desulfhydrase</fullName>
        <ecNumber evidence="4">4.4.1.2</ecNumber>
    </recommendedName>
    <alternativeName>
        <fullName evidence="5">Homocysteine desulfhydrase</fullName>
    </alternativeName>
</protein>
<dbReference type="GO" id="GO:0005737">
    <property type="term" value="C:cytoplasm"/>
    <property type="evidence" value="ECO:0007669"/>
    <property type="project" value="TreeGrafter"/>
</dbReference>
<dbReference type="InterPro" id="IPR000277">
    <property type="entry name" value="Cys/Met-Metab_PyrdxlP-dep_enz"/>
</dbReference>
<dbReference type="EMBL" id="VBAM01000141">
    <property type="protein sequence ID" value="TMJ13855.1"/>
    <property type="molecule type" value="Genomic_DNA"/>
</dbReference>
<accession>A0A537M0S7</accession>
<reference evidence="10 11" key="1">
    <citation type="journal article" date="2019" name="Nat. Microbiol.">
        <title>Mediterranean grassland soil C-N compound turnover is dependent on rainfall and depth, and is mediated by genomically divergent microorganisms.</title>
        <authorList>
            <person name="Diamond S."/>
            <person name="Andeer P.F."/>
            <person name="Li Z."/>
            <person name="Crits-Christoph A."/>
            <person name="Burstein D."/>
            <person name="Anantharaman K."/>
            <person name="Lane K.R."/>
            <person name="Thomas B.C."/>
            <person name="Pan C."/>
            <person name="Northen T.R."/>
            <person name="Banfield J.F."/>
        </authorList>
    </citation>
    <scope>NUCLEOTIDE SEQUENCE [LARGE SCALE GENOMIC DNA]</scope>
    <source>
        <strain evidence="10">NP_5</strain>
    </source>
</reference>
<organism evidence="10 11">
    <name type="scientific">Candidatus Segetimicrobium genomatis</name>
    <dbReference type="NCBI Taxonomy" id="2569760"/>
    <lineage>
        <taxon>Bacteria</taxon>
        <taxon>Bacillati</taxon>
        <taxon>Candidatus Sysuimicrobiota</taxon>
        <taxon>Candidatus Sysuimicrobiia</taxon>
        <taxon>Candidatus Sysuimicrobiales</taxon>
        <taxon>Candidatus Segetimicrobiaceae</taxon>
        <taxon>Candidatus Segetimicrobium</taxon>
    </lineage>
</organism>
<evidence type="ECO:0000256" key="8">
    <source>
        <dbReference type="PIRSR" id="PIRSR001434-2"/>
    </source>
</evidence>
<name>A0A537M0S7_9BACT</name>
<dbReference type="EC" id="4.4.1.2" evidence="4"/>
<evidence type="ECO:0000313" key="11">
    <source>
        <dbReference type="Proteomes" id="UP000320393"/>
    </source>
</evidence>